<feature type="domain" description="Chromosomal replication initiator protein DnaA ATPAse" evidence="1">
    <location>
        <begin position="158"/>
        <end position="233"/>
    </location>
</feature>
<dbReference type="InterPro" id="IPR009928">
    <property type="entry name" value="DnaI_N"/>
</dbReference>
<evidence type="ECO:0000259" key="1">
    <source>
        <dbReference type="Pfam" id="PF00308"/>
    </source>
</evidence>
<organism evidence="3 4">
    <name type="scientific">Cytobacillus kochii</name>
    <dbReference type="NCBI Taxonomy" id="859143"/>
    <lineage>
        <taxon>Bacteria</taxon>
        <taxon>Bacillati</taxon>
        <taxon>Bacillota</taxon>
        <taxon>Bacilli</taxon>
        <taxon>Bacillales</taxon>
        <taxon>Bacillaceae</taxon>
        <taxon>Cytobacillus</taxon>
    </lineage>
</organism>
<dbReference type="GO" id="GO:0005524">
    <property type="term" value="F:ATP binding"/>
    <property type="evidence" value="ECO:0007669"/>
    <property type="project" value="InterPro"/>
</dbReference>
<evidence type="ECO:0000313" key="3">
    <source>
        <dbReference type="EMBL" id="ASV68754.1"/>
    </source>
</evidence>
<dbReference type="EMBL" id="CP022983">
    <property type="protein sequence ID" value="ASV68754.1"/>
    <property type="molecule type" value="Genomic_DNA"/>
</dbReference>
<dbReference type="RefSeq" id="WP_095372322.1">
    <property type="nucleotide sequence ID" value="NZ_CP022983.1"/>
</dbReference>
<dbReference type="InterPro" id="IPR027417">
    <property type="entry name" value="P-loop_NTPase"/>
</dbReference>
<dbReference type="NCBIfam" id="NF006505">
    <property type="entry name" value="PRK08939.1"/>
    <property type="match status" value="1"/>
</dbReference>
<dbReference type="KEGG" id="bko:CKF48_16555"/>
<dbReference type="CDD" id="cd00009">
    <property type="entry name" value="AAA"/>
    <property type="match status" value="1"/>
</dbReference>
<sequence length="310" mass="35999">MERINDTLKKLAGNQDFKTRYEKQRAETLNDPDVRAFLTAHKDELSADMVERSLIKLYEYSKLSKECNRCPSLDSCINFMQGYHPELVIERGLIDIKYDKCPRKQIHDEKRKNEKLIQSLYVPKDILNATFDTVYNDDGKRMEAVNKALSYCMNFKKGDGQKALYLYGQFGVGKSYLLGAIANELALKQVSSMIVYVPELFRELKSSISDSTLNDKLEAIRSASVLMFDDMGAETMSSWTRDEILSPILQYRMLEKLPTFFTSNFDYKGLEHHLTYSQRGEEERMKARRVMERIKYLTDPVLVEGPNRRV</sequence>
<dbReference type="OrthoDB" id="61127at2"/>
<reference evidence="3 4" key="1">
    <citation type="submission" date="2017-08" db="EMBL/GenBank/DDBJ databases">
        <title>Complete Genome Sequence of Bacillus kochii Oregon-R-modENCODE STRAIN BDGP4, isolated from Drosophila melanogaster gut.</title>
        <authorList>
            <person name="Wan K.H."/>
            <person name="Yu C."/>
            <person name="Park S."/>
            <person name="Hammonds A.S."/>
            <person name="Booth B.W."/>
            <person name="Celniker S.E."/>
        </authorList>
    </citation>
    <scope>NUCLEOTIDE SEQUENCE [LARGE SCALE GENOMIC DNA]</scope>
    <source>
        <strain evidence="3 4">BDGP4</strain>
    </source>
</reference>
<dbReference type="GO" id="GO:0006260">
    <property type="term" value="P:DNA replication"/>
    <property type="evidence" value="ECO:0007669"/>
    <property type="project" value="TreeGrafter"/>
</dbReference>
<accession>A0A248TKL0</accession>
<dbReference type="Pfam" id="PF07319">
    <property type="entry name" value="DnaI_N"/>
    <property type="match status" value="1"/>
</dbReference>
<protein>
    <submittedName>
        <fullName evidence="3">Primosomal protein DnaI</fullName>
    </submittedName>
</protein>
<evidence type="ECO:0000313" key="4">
    <source>
        <dbReference type="Proteomes" id="UP000215137"/>
    </source>
</evidence>
<dbReference type="PANTHER" id="PTHR30050:SF8">
    <property type="entry name" value="PRIMOSOMAL PROTEIN DNAI"/>
    <property type="match status" value="1"/>
</dbReference>
<dbReference type="Pfam" id="PF00308">
    <property type="entry name" value="Bac_DnaA"/>
    <property type="match status" value="1"/>
</dbReference>
<name>A0A248TKL0_9BACI</name>
<proteinExistence type="predicted"/>
<feature type="domain" description="Primosomal DnaI N-terminal" evidence="2">
    <location>
        <begin position="1"/>
        <end position="98"/>
    </location>
</feature>
<dbReference type="FunFam" id="3.40.50.300:FF:000880">
    <property type="entry name" value="Primosomal protein DnaI"/>
    <property type="match status" value="1"/>
</dbReference>
<evidence type="ECO:0000259" key="2">
    <source>
        <dbReference type="Pfam" id="PF07319"/>
    </source>
</evidence>
<dbReference type="AlphaFoldDB" id="A0A248TKL0"/>
<dbReference type="SUPFAM" id="SSF52540">
    <property type="entry name" value="P-loop containing nucleoside triphosphate hydrolases"/>
    <property type="match status" value="1"/>
</dbReference>
<dbReference type="InterPro" id="IPR013317">
    <property type="entry name" value="DnaA_dom"/>
</dbReference>
<dbReference type="Gene3D" id="3.40.50.300">
    <property type="entry name" value="P-loop containing nucleotide triphosphate hydrolases"/>
    <property type="match status" value="1"/>
</dbReference>
<dbReference type="PANTHER" id="PTHR30050">
    <property type="entry name" value="CHROMOSOMAL REPLICATION INITIATOR PROTEIN DNAA"/>
    <property type="match status" value="1"/>
</dbReference>
<keyword evidence="4" id="KW-1185">Reference proteome</keyword>
<gene>
    <name evidence="3" type="ORF">CKF48_16555</name>
</gene>
<dbReference type="Proteomes" id="UP000215137">
    <property type="component" value="Chromosome"/>
</dbReference>